<organism evidence="9 10">
    <name type="scientific">Bacillus timonensis</name>
    <dbReference type="NCBI Taxonomy" id="1033734"/>
    <lineage>
        <taxon>Bacteria</taxon>
        <taxon>Bacillati</taxon>
        <taxon>Bacillota</taxon>
        <taxon>Bacilli</taxon>
        <taxon>Bacillales</taxon>
        <taxon>Bacillaceae</taxon>
        <taxon>Bacillus</taxon>
    </lineage>
</organism>
<evidence type="ECO:0000256" key="1">
    <source>
        <dbReference type="ARBA" id="ARBA00010641"/>
    </source>
</evidence>
<keyword evidence="3 6" id="KW-0731">Sigma factor</keyword>
<dbReference type="PANTHER" id="PTHR43133:SF60">
    <property type="entry name" value="RNA POLYMERASE SIGMA FACTOR SIGV"/>
    <property type="match status" value="1"/>
</dbReference>
<dbReference type="Pfam" id="PF08281">
    <property type="entry name" value="Sigma70_r4_2"/>
    <property type="match status" value="1"/>
</dbReference>
<sequence length="170" mass="20104">MREKEIISDWFHQYSDDIYNFLLYRVGKADVEDLVQEVFIKAMKGLHTFKGNSNPRTWLYSIARNIAIDEIRRRNRNKWRTMLSFDSSHEPKIDQTPEQLLHLSEENRLLYEAIQSLKSSYRDVIVLRGVKGFSVQETAEILQWSENKTRSTYHRAKMALQQRVGGATHE</sequence>
<dbReference type="EMBL" id="SLUB01000040">
    <property type="protein sequence ID" value="THE10746.1"/>
    <property type="molecule type" value="Genomic_DNA"/>
</dbReference>
<protein>
    <recommendedName>
        <fullName evidence="6">RNA polymerase sigma factor</fullName>
    </recommendedName>
</protein>
<accession>A0A4S3PNM3</accession>
<dbReference type="CDD" id="cd06171">
    <property type="entry name" value="Sigma70_r4"/>
    <property type="match status" value="1"/>
</dbReference>
<keyword evidence="4 6" id="KW-0238">DNA-binding</keyword>
<evidence type="ECO:0000256" key="2">
    <source>
        <dbReference type="ARBA" id="ARBA00023015"/>
    </source>
</evidence>
<feature type="domain" description="RNA polymerase sigma-70 region 2" evidence="7">
    <location>
        <begin position="11"/>
        <end position="76"/>
    </location>
</feature>
<proteinExistence type="inferred from homology"/>
<keyword evidence="5 6" id="KW-0804">Transcription</keyword>
<dbReference type="InterPro" id="IPR014284">
    <property type="entry name" value="RNA_pol_sigma-70_dom"/>
</dbReference>
<keyword evidence="2 6" id="KW-0805">Transcription regulation</keyword>
<dbReference type="SUPFAM" id="SSF88946">
    <property type="entry name" value="Sigma2 domain of RNA polymerase sigma factors"/>
    <property type="match status" value="1"/>
</dbReference>
<evidence type="ECO:0000256" key="6">
    <source>
        <dbReference type="RuleBase" id="RU000716"/>
    </source>
</evidence>
<dbReference type="Proteomes" id="UP000306477">
    <property type="component" value="Unassembled WGS sequence"/>
</dbReference>
<dbReference type="GO" id="GO:0003677">
    <property type="term" value="F:DNA binding"/>
    <property type="evidence" value="ECO:0007669"/>
    <property type="project" value="UniProtKB-KW"/>
</dbReference>
<dbReference type="GO" id="GO:0006950">
    <property type="term" value="P:response to stress"/>
    <property type="evidence" value="ECO:0007669"/>
    <property type="project" value="UniProtKB-ARBA"/>
</dbReference>
<dbReference type="Gene3D" id="1.10.10.10">
    <property type="entry name" value="Winged helix-like DNA-binding domain superfamily/Winged helix DNA-binding domain"/>
    <property type="match status" value="1"/>
</dbReference>
<dbReference type="GO" id="GO:0016987">
    <property type="term" value="F:sigma factor activity"/>
    <property type="evidence" value="ECO:0007669"/>
    <property type="project" value="UniProtKB-KW"/>
</dbReference>
<comment type="similarity">
    <text evidence="1 6">Belongs to the sigma-70 factor family. ECF subfamily.</text>
</comment>
<dbReference type="OrthoDB" id="2470088at2"/>
<dbReference type="NCBIfam" id="TIGR02937">
    <property type="entry name" value="sigma70-ECF"/>
    <property type="match status" value="1"/>
</dbReference>
<keyword evidence="10" id="KW-1185">Reference proteome</keyword>
<dbReference type="SUPFAM" id="SSF88659">
    <property type="entry name" value="Sigma3 and sigma4 domains of RNA polymerase sigma factors"/>
    <property type="match status" value="1"/>
</dbReference>
<reference evidence="9 10" key="1">
    <citation type="journal article" date="2019" name="Indoor Air">
        <title>Impacts of indoor surface finishes on bacterial viability.</title>
        <authorList>
            <person name="Hu J."/>
            <person name="Maamar S.B."/>
            <person name="Glawe A.J."/>
            <person name="Gottel N."/>
            <person name="Gilbert J.A."/>
            <person name="Hartmann E.M."/>
        </authorList>
    </citation>
    <scope>NUCLEOTIDE SEQUENCE [LARGE SCALE GENOMIC DNA]</scope>
    <source>
        <strain evidence="9 10">AF060A6</strain>
    </source>
</reference>
<evidence type="ECO:0000313" key="9">
    <source>
        <dbReference type="EMBL" id="THE10746.1"/>
    </source>
</evidence>
<dbReference type="InterPro" id="IPR039425">
    <property type="entry name" value="RNA_pol_sigma-70-like"/>
</dbReference>
<dbReference type="InterPro" id="IPR000838">
    <property type="entry name" value="RNA_pol_sigma70_ECF_CS"/>
</dbReference>
<evidence type="ECO:0000259" key="7">
    <source>
        <dbReference type="Pfam" id="PF04542"/>
    </source>
</evidence>
<evidence type="ECO:0000256" key="3">
    <source>
        <dbReference type="ARBA" id="ARBA00023082"/>
    </source>
</evidence>
<name>A0A4S3PNM3_9BACI</name>
<feature type="domain" description="RNA polymerase sigma factor 70 region 4 type 2" evidence="8">
    <location>
        <begin position="108"/>
        <end position="160"/>
    </location>
</feature>
<evidence type="ECO:0000313" key="10">
    <source>
        <dbReference type="Proteomes" id="UP000306477"/>
    </source>
</evidence>
<dbReference type="PROSITE" id="PS01063">
    <property type="entry name" value="SIGMA70_ECF"/>
    <property type="match status" value="1"/>
</dbReference>
<dbReference type="InterPro" id="IPR013325">
    <property type="entry name" value="RNA_pol_sigma_r2"/>
</dbReference>
<evidence type="ECO:0000256" key="5">
    <source>
        <dbReference type="ARBA" id="ARBA00023163"/>
    </source>
</evidence>
<dbReference type="Gene3D" id="1.10.1740.10">
    <property type="match status" value="1"/>
</dbReference>
<dbReference type="InterPro" id="IPR007627">
    <property type="entry name" value="RNA_pol_sigma70_r2"/>
</dbReference>
<evidence type="ECO:0000256" key="4">
    <source>
        <dbReference type="ARBA" id="ARBA00023125"/>
    </source>
</evidence>
<comment type="caution">
    <text evidence="9">The sequence shown here is derived from an EMBL/GenBank/DDBJ whole genome shotgun (WGS) entry which is preliminary data.</text>
</comment>
<dbReference type="GO" id="GO:0006352">
    <property type="term" value="P:DNA-templated transcription initiation"/>
    <property type="evidence" value="ECO:0007669"/>
    <property type="project" value="InterPro"/>
</dbReference>
<dbReference type="RefSeq" id="WP_136380863.1">
    <property type="nucleotide sequence ID" value="NZ_SLUB01000040.1"/>
</dbReference>
<dbReference type="InterPro" id="IPR036388">
    <property type="entry name" value="WH-like_DNA-bd_sf"/>
</dbReference>
<evidence type="ECO:0000259" key="8">
    <source>
        <dbReference type="Pfam" id="PF08281"/>
    </source>
</evidence>
<dbReference type="AlphaFoldDB" id="A0A4S3PNM3"/>
<dbReference type="PANTHER" id="PTHR43133">
    <property type="entry name" value="RNA POLYMERASE ECF-TYPE SIGMA FACTO"/>
    <property type="match status" value="1"/>
</dbReference>
<dbReference type="InterPro" id="IPR013324">
    <property type="entry name" value="RNA_pol_sigma_r3/r4-like"/>
</dbReference>
<dbReference type="InterPro" id="IPR013249">
    <property type="entry name" value="RNA_pol_sigma70_r4_t2"/>
</dbReference>
<gene>
    <name evidence="9" type="ORF">E1I69_17530</name>
</gene>
<dbReference type="Pfam" id="PF04542">
    <property type="entry name" value="Sigma70_r2"/>
    <property type="match status" value="1"/>
</dbReference>